<dbReference type="InterPro" id="IPR018613">
    <property type="entry name" value="Ccdc97-like"/>
</dbReference>
<dbReference type="EMBL" id="NEVH01005887">
    <property type="protein sequence ID" value="PNF38404.1"/>
    <property type="molecule type" value="Genomic_DNA"/>
</dbReference>
<dbReference type="FunCoup" id="A0A2J7RC46">
    <property type="interactions" value="1153"/>
</dbReference>
<evidence type="ECO:0000313" key="3">
    <source>
        <dbReference type="EMBL" id="PNF38402.1"/>
    </source>
</evidence>
<evidence type="ECO:0000259" key="2">
    <source>
        <dbReference type="Pfam" id="PF09747"/>
    </source>
</evidence>
<sequence>MDRMDCDKGIDLCASEAETVSHATEICEDIKTGTLPFPMEEDSHSKTSIQNIMLDHLANSKVAYFKSQQVGEPELSCEQKRQIAKDILIRNPGQFLSRFGKFLQAQHLDYFTESDNYEVTFHLKQLRRFHCKSTNEIDVKNRRFEALKKLVKEGIYFSEKEMKQRNPLLYQQLVGQYLTETEVEDRRNADMKDINSWVNLLLAQIERDQMLCLRKQQEDDEDGAVEEMDTSDEEEAEDDDYEDENSESEHRTESGSCDDQENHDEGSGSCSSSTRKRKYVYMSGKEKDLLREEFVSNMYRSFLEGRDEEFDYSQVDLNPEYECLALRSQDEEEKYFDSETPELVAIEQESDEEEDELDVYMKNLKPDSTPSDLAENFSIML</sequence>
<dbReference type="EMBL" id="NEVH01005887">
    <property type="protein sequence ID" value="PNF38402.1"/>
    <property type="molecule type" value="Genomic_DNA"/>
</dbReference>
<dbReference type="STRING" id="105785.A0A2J7RC46"/>
<dbReference type="PANTHER" id="PTHR31840">
    <property type="entry name" value="COILED-COIL DOMAIN-CONTAINING PROTEIN 97"/>
    <property type="match status" value="1"/>
</dbReference>
<proteinExistence type="predicted"/>
<feature type="domain" description="CCD97-like C-terminal" evidence="2">
    <location>
        <begin position="141"/>
        <end position="339"/>
    </location>
</feature>
<comment type="caution">
    <text evidence="3">The sequence shown here is derived from an EMBL/GenBank/DDBJ whole genome shotgun (WGS) entry which is preliminary data.</text>
</comment>
<protein>
    <recommendedName>
        <fullName evidence="2">CCD97-like C-terminal domain-containing protein</fullName>
    </recommendedName>
</protein>
<gene>
    <name evidence="3" type="ORF">B7P43_G07256</name>
</gene>
<feature type="region of interest" description="Disordered" evidence="1">
    <location>
        <begin position="216"/>
        <end position="275"/>
    </location>
</feature>
<dbReference type="EMBL" id="NEVH01005887">
    <property type="protein sequence ID" value="PNF38403.1"/>
    <property type="molecule type" value="Genomic_DNA"/>
</dbReference>
<dbReference type="Proteomes" id="UP000235965">
    <property type="component" value="Unassembled WGS sequence"/>
</dbReference>
<accession>A0A2J7RC46</accession>
<organism evidence="3 4">
    <name type="scientific">Cryptotermes secundus</name>
    <dbReference type="NCBI Taxonomy" id="105785"/>
    <lineage>
        <taxon>Eukaryota</taxon>
        <taxon>Metazoa</taxon>
        <taxon>Ecdysozoa</taxon>
        <taxon>Arthropoda</taxon>
        <taxon>Hexapoda</taxon>
        <taxon>Insecta</taxon>
        <taxon>Pterygota</taxon>
        <taxon>Neoptera</taxon>
        <taxon>Polyneoptera</taxon>
        <taxon>Dictyoptera</taxon>
        <taxon>Blattodea</taxon>
        <taxon>Blattoidea</taxon>
        <taxon>Termitoidae</taxon>
        <taxon>Kalotermitidae</taxon>
        <taxon>Cryptotermitinae</taxon>
        <taxon>Cryptotermes</taxon>
    </lineage>
</organism>
<feature type="compositionally biased region" description="Acidic residues" evidence="1">
    <location>
        <begin position="218"/>
        <end position="246"/>
    </location>
</feature>
<keyword evidence="4" id="KW-1185">Reference proteome</keyword>
<evidence type="ECO:0000256" key="1">
    <source>
        <dbReference type="SAM" id="MobiDB-lite"/>
    </source>
</evidence>
<name>A0A2J7RC46_9NEOP</name>
<evidence type="ECO:0000313" key="4">
    <source>
        <dbReference type="Proteomes" id="UP000235965"/>
    </source>
</evidence>
<dbReference type="OrthoDB" id="333176at2759"/>
<dbReference type="InParanoid" id="A0A2J7RC46"/>
<reference evidence="3 4" key="1">
    <citation type="submission" date="2017-12" db="EMBL/GenBank/DDBJ databases">
        <title>Hemimetabolous genomes reveal molecular basis of termite eusociality.</title>
        <authorList>
            <person name="Harrison M.C."/>
            <person name="Jongepier E."/>
            <person name="Robertson H.M."/>
            <person name="Arning N."/>
            <person name="Bitard-Feildel T."/>
            <person name="Chao H."/>
            <person name="Childers C.P."/>
            <person name="Dinh H."/>
            <person name="Doddapaneni H."/>
            <person name="Dugan S."/>
            <person name="Gowin J."/>
            <person name="Greiner C."/>
            <person name="Han Y."/>
            <person name="Hu H."/>
            <person name="Hughes D.S.T."/>
            <person name="Huylmans A.-K."/>
            <person name="Kemena C."/>
            <person name="Kremer L.P.M."/>
            <person name="Lee S.L."/>
            <person name="Lopez-Ezquerra A."/>
            <person name="Mallet L."/>
            <person name="Monroy-Kuhn J.M."/>
            <person name="Moser A."/>
            <person name="Murali S.C."/>
            <person name="Muzny D.M."/>
            <person name="Otani S."/>
            <person name="Piulachs M.-D."/>
            <person name="Poelchau M."/>
            <person name="Qu J."/>
            <person name="Schaub F."/>
            <person name="Wada-Katsumata A."/>
            <person name="Worley K.C."/>
            <person name="Xie Q."/>
            <person name="Ylla G."/>
            <person name="Poulsen M."/>
            <person name="Gibbs R.A."/>
            <person name="Schal C."/>
            <person name="Richards S."/>
            <person name="Belles X."/>
            <person name="Korb J."/>
            <person name="Bornberg-Bauer E."/>
        </authorList>
    </citation>
    <scope>NUCLEOTIDE SEQUENCE [LARGE SCALE GENOMIC DNA]</scope>
    <source>
        <tissue evidence="3">Whole body</tissue>
    </source>
</reference>
<dbReference type="InterPro" id="IPR040233">
    <property type="entry name" value="CCD97-like_C"/>
</dbReference>
<dbReference type="PANTHER" id="PTHR31840:SF1">
    <property type="entry name" value="COILED-COIL DOMAIN-CONTAINING PROTEIN 97"/>
    <property type="match status" value="1"/>
</dbReference>
<dbReference type="AlphaFoldDB" id="A0A2J7RC46"/>
<dbReference type="Pfam" id="PF09747">
    <property type="entry name" value="CCD97-like_C"/>
    <property type="match status" value="1"/>
</dbReference>